<proteinExistence type="predicted"/>
<protein>
    <submittedName>
        <fullName evidence="2">Uncharacterized protein</fullName>
    </submittedName>
</protein>
<evidence type="ECO:0000313" key="3">
    <source>
        <dbReference type="Proteomes" id="UP001157006"/>
    </source>
</evidence>
<evidence type="ECO:0000256" key="1">
    <source>
        <dbReference type="SAM" id="SignalP"/>
    </source>
</evidence>
<accession>A0AAV1B142</accession>
<reference evidence="2 3" key="1">
    <citation type="submission" date="2023-01" db="EMBL/GenBank/DDBJ databases">
        <authorList>
            <person name="Kreplak J."/>
        </authorList>
    </citation>
    <scope>NUCLEOTIDE SEQUENCE [LARGE SCALE GENOMIC DNA]</scope>
</reference>
<dbReference type="AlphaFoldDB" id="A0AAV1B142"/>
<sequence length="146" mass="16399">MNIMELLVKLNIVVFSCTQITSVWRFENKVDDVPQLDDSGSCESEVGGCLSLYSLWCEEICRVCGYEVGQYDTRLILFGIGTGLWSRILACCSRLFWHRLWHKLWTGIVASTIEAKEDKEGRVGASKAKLNIMLGNAKSVDQSTDV</sequence>
<keyword evidence="3" id="KW-1185">Reference proteome</keyword>
<dbReference type="Proteomes" id="UP001157006">
    <property type="component" value="Chromosome 5"/>
</dbReference>
<organism evidence="2 3">
    <name type="scientific">Vicia faba</name>
    <name type="common">Broad bean</name>
    <name type="synonym">Faba vulgaris</name>
    <dbReference type="NCBI Taxonomy" id="3906"/>
    <lineage>
        <taxon>Eukaryota</taxon>
        <taxon>Viridiplantae</taxon>
        <taxon>Streptophyta</taxon>
        <taxon>Embryophyta</taxon>
        <taxon>Tracheophyta</taxon>
        <taxon>Spermatophyta</taxon>
        <taxon>Magnoliopsida</taxon>
        <taxon>eudicotyledons</taxon>
        <taxon>Gunneridae</taxon>
        <taxon>Pentapetalae</taxon>
        <taxon>rosids</taxon>
        <taxon>fabids</taxon>
        <taxon>Fabales</taxon>
        <taxon>Fabaceae</taxon>
        <taxon>Papilionoideae</taxon>
        <taxon>50 kb inversion clade</taxon>
        <taxon>NPAAA clade</taxon>
        <taxon>Hologalegina</taxon>
        <taxon>IRL clade</taxon>
        <taxon>Fabeae</taxon>
        <taxon>Vicia</taxon>
    </lineage>
</organism>
<name>A0AAV1B142_VICFA</name>
<keyword evidence="1" id="KW-0732">Signal</keyword>
<gene>
    <name evidence="2" type="ORF">VFH_V171960</name>
</gene>
<dbReference type="EMBL" id="OX451740">
    <property type="protein sequence ID" value="CAI8615298.1"/>
    <property type="molecule type" value="Genomic_DNA"/>
</dbReference>
<evidence type="ECO:0000313" key="2">
    <source>
        <dbReference type="EMBL" id="CAI8615298.1"/>
    </source>
</evidence>
<feature type="signal peptide" evidence="1">
    <location>
        <begin position="1"/>
        <end position="18"/>
    </location>
</feature>
<feature type="chain" id="PRO_5043550138" evidence="1">
    <location>
        <begin position="19"/>
        <end position="146"/>
    </location>
</feature>